<organism evidence="2 3">
    <name type="scientific">Cladophialophora immunda</name>
    <dbReference type="NCBI Taxonomy" id="569365"/>
    <lineage>
        <taxon>Eukaryota</taxon>
        <taxon>Fungi</taxon>
        <taxon>Dikarya</taxon>
        <taxon>Ascomycota</taxon>
        <taxon>Pezizomycotina</taxon>
        <taxon>Eurotiomycetes</taxon>
        <taxon>Chaetothyriomycetidae</taxon>
        <taxon>Chaetothyriales</taxon>
        <taxon>Herpotrichiellaceae</taxon>
        <taxon>Cladophialophora</taxon>
    </lineage>
</organism>
<keyword evidence="3" id="KW-1185">Reference proteome</keyword>
<dbReference type="InterPro" id="IPR027417">
    <property type="entry name" value="P-loop_NTPase"/>
</dbReference>
<evidence type="ECO:0000313" key="2">
    <source>
        <dbReference type="EMBL" id="KIW34871.1"/>
    </source>
</evidence>
<evidence type="ECO:0008006" key="4">
    <source>
        <dbReference type="Google" id="ProtNLM"/>
    </source>
</evidence>
<dbReference type="Gene3D" id="3.40.50.300">
    <property type="entry name" value="P-loop containing nucleotide triphosphate hydrolases"/>
    <property type="match status" value="1"/>
</dbReference>
<proteinExistence type="predicted"/>
<dbReference type="AlphaFoldDB" id="A0A0D2A3J3"/>
<dbReference type="VEuPathDB" id="FungiDB:PV07_01618"/>
<keyword evidence="1" id="KW-0472">Membrane</keyword>
<keyword evidence="1" id="KW-1133">Transmembrane helix</keyword>
<name>A0A0D2A3J3_9EURO</name>
<dbReference type="PANTHER" id="PTHR36978">
    <property type="entry name" value="P-LOOP CONTAINING NUCLEOTIDE TRIPHOSPHATE HYDROLASE"/>
    <property type="match status" value="1"/>
</dbReference>
<accession>A0A0D2A3J3</accession>
<dbReference type="GeneID" id="27340812"/>
<evidence type="ECO:0000256" key="1">
    <source>
        <dbReference type="SAM" id="Phobius"/>
    </source>
</evidence>
<feature type="transmembrane region" description="Helical" evidence="1">
    <location>
        <begin position="245"/>
        <end position="265"/>
    </location>
</feature>
<dbReference type="InterPro" id="IPR040632">
    <property type="entry name" value="Sulfotransfer_4"/>
</dbReference>
<dbReference type="Proteomes" id="UP000054466">
    <property type="component" value="Unassembled WGS sequence"/>
</dbReference>
<dbReference type="HOGENOM" id="CLU_061199_2_1_1"/>
<dbReference type="OrthoDB" id="408152at2759"/>
<dbReference type="RefSeq" id="XP_016255087.1">
    <property type="nucleotide sequence ID" value="XM_016388159.1"/>
</dbReference>
<dbReference type="EMBL" id="KN847040">
    <property type="protein sequence ID" value="KIW34871.1"/>
    <property type="molecule type" value="Genomic_DNA"/>
</dbReference>
<dbReference type="STRING" id="569365.A0A0D2A3J3"/>
<dbReference type="SUPFAM" id="SSF52540">
    <property type="entry name" value="P-loop containing nucleoside triphosphate hydrolases"/>
    <property type="match status" value="1"/>
</dbReference>
<keyword evidence="1" id="KW-0812">Transmembrane</keyword>
<dbReference type="Pfam" id="PF17784">
    <property type="entry name" value="Sulfotransfer_4"/>
    <property type="match status" value="1"/>
</dbReference>
<dbReference type="PANTHER" id="PTHR36978:SF3">
    <property type="entry name" value="P-LOOP CONTAINING NUCLEOSIDE TRIPHOSPHATE HYDROLASE PROTEIN"/>
    <property type="match status" value="1"/>
</dbReference>
<gene>
    <name evidence="2" type="ORF">PV07_01618</name>
</gene>
<protein>
    <recommendedName>
        <fullName evidence="4">NAD dependent epimerase/dehydratase</fullName>
    </recommendedName>
</protein>
<reference evidence="2 3" key="1">
    <citation type="submission" date="2015-01" db="EMBL/GenBank/DDBJ databases">
        <title>The Genome Sequence of Cladophialophora immunda CBS83496.</title>
        <authorList>
            <consortium name="The Broad Institute Genomics Platform"/>
            <person name="Cuomo C."/>
            <person name="de Hoog S."/>
            <person name="Gorbushina A."/>
            <person name="Stielow B."/>
            <person name="Teixiera M."/>
            <person name="Abouelleil A."/>
            <person name="Chapman S.B."/>
            <person name="Priest M."/>
            <person name="Young S.K."/>
            <person name="Wortman J."/>
            <person name="Nusbaum C."/>
            <person name="Birren B."/>
        </authorList>
    </citation>
    <scope>NUCLEOTIDE SEQUENCE [LARGE SCALE GENOMIC DNA]</scope>
    <source>
        <strain evidence="2 3">CBS 83496</strain>
    </source>
</reference>
<evidence type="ECO:0000313" key="3">
    <source>
        <dbReference type="Proteomes" id="UP000054466"/>
    </source>
</evidence>
<sequence>MGQTASQPESGKSLKVIGAGLSRTGTTSFGAACSYLLDGPCYHGGTQMLNSPEAHIKRWIEIIKHTPVKNEADRKALNEGVKEMLDGYVACTDLPSNAFVEELMEIYPDAKVICTVRDPDKWWNSLAPIVEKGNLTVLSWILAPLPTLRWFRTYHDALDDGRVGELYFRPGEPKRPTRAMWDRHIEHLKKVVPKEKLFFYDVRDGWEPLCAILGVPVPKDVPFPKLNDAQAMEGFMKKSAQRGMMVWAGLFVSAGAAAFAAARYAQMI</sequence>